<comment type="catalytic activity">
    <reaction evidence="5">
        <text>holo-[ACP] + malonyl-CoA = malonyl-[ACP] + CoA</text>
        <dbReference type="Rhea" id="RHEA:41792"/>
        <dbReference type="Rhea" id="RHEA-COMP:9623"/>
        <dbReference type="Rhea" id="RHEA-COMP:9685"/>
        <dbReference type="ChEBI" id="CHEBI:57287"/>
        <dbReference type="ChEBI" id="CHEBI:57384"/>
        <dbReference type="ChEBI" id="CHEBI:64479"/>
        <dbReference type="ChEBI" id="CHEBI:78449"/>
        <dbReference type="EC" id="2.3.1.39"/>
    </reaction>
    <physiologicalReaction direction="left-to-right" evidence="5">
        <dbReference type="Rhea" id="RHEA:41793"/>
    </physiologicalReaction>
</comment>
<keyword evidence="2" id="KW-0596">Phosphopantetheine</keyword>
<dbReference type="InterPro" id="IPR014030">
    <property type="entry name" value="Ketoacyl_synth_N"/>
</dbReference>
<dbReference type="InterPro" id="IPR016039">
    <property type="entry name" value="Thiolase-like"/>
</dbReference>
<dbReference type="PROSITE" id="PS52004">
    <property type="entry name" value="KS3_2"/>
    <property type="match status" value="1"/>
</dbReference>
<dbReference type="Gene3D" id="3.40.47.10">
    <property type="match status" value="1"/>
</dbReference>
<dbReference type="Pfam" id="PF00109">
    <property type="entry name" value="ketoacyl-synt"/>
    <property type="match status" value="1"/>
</dbReference>
<organism evidence="8 9">
    <name type="scientific">Eleginops maclovinus</name>
    <name type="common">Patagonian blennie</name>
    <name type="synonym">Eleginus maclovinus</name>
    <dbReference type="NCBI Taxonomy" id="56733"/>
    <lineage>
        <taxon>Eukaryota</taxon>
        <taxon>Metazoa</taxon>
        <taxon>Chordata</taxon>
        <taxon>Craniata</taxon>
        <taxon>Vertebrata</taxon>
        <taxon>Euteleostomi</taxon>
        <taxon>Actinopterygii</taxon>
        <taxon>Neopterygii</taxon>
        <taxon>Teleostei</taxon>
        <taxon>Neoteleostei</taxon>
        <taxon>Acanthomorphata</taxon>
        <taxon>Eupercaria</taxon>
        <taxon>Perciformes</taxon>
        <taxon>Notothenioidei</taxon>
        <taxon>Eleginopidae</taxon>
        <taxon>Eleginops</taxon>
    </lineage>
</organism>
<evidence type="ECO:0000256" key="1">
    <source>
        <dbReference type="ARBA" id="ARBA00005194"/>
    </source>
</evidence>
<dbReference type="InterPro" id="IPR016035">
    <property type="entry name" value="Acyl_Trfase/lysoPLipase"/>
</dbReference>
<dbReference type="SUPFAM" id="SSF51735">
    <property type="entry name" value="NAD(P)-binding Rossmann-fold domains"/>
    <property type="match status" value="1"/>
</dbReference>
<dbReference type="PROSITE" id="PS00606">
    <property type="entry name" value="KS3_1"/>
    <property type="match status" value="1"/>
</dbReference>
<dbReference type="InterPro" id="IPR018201">
    <property type="entry name" value="Ketoacyl_synth_AS"/>
</dbReference>
<dbReference type="InterPro" id="IPR013968">
    <property type="entry name" value="PKS_KR"/>
</dbReference>
<evidence type="ECO:0000256" key="3">
    <source>
        <dbReference type="ARBA" id="ARBA00022553"/>
    </source>
</evidence>
<dbReference type="SMART" id="SM00827">
    <property type="entry name" value="PKS_AT"/>
    <property type="match status" value="1"/>
</dbReference>
<dbReference type="SUPFAM" id="SSF47336">
    <property type="entry name" value="ACP-like"/>
    <property type="match status" value="1"/>
</dbReference>
<keyword evidence="4" id="KW-0808">Transferase</keyword>
<dbReference type="AlphaFoldDB" id="A0AAN7WWI7"/>
<keyword evidence="9" id="KW-1185">Reference proteome</keyword>
<accession>A0AAN7WWI7</accession>
<protein>
    <recommendedName>
        <fullName evidence="10">Carrier domain-containing protein</fullName>
    </recommendedName>
</protein>
<name>A0AAN7WWI7_ELEMC</name>
<dbReference type="EMBL" id="JAUZQC010000023">
    <property type="protein sequence ID" value="KAK5849930.1"/>
    <property type="molecule type" value="Genomic_DNA"/>
</dbReference>
<dbReference type="InterPro" id="IPR036291">
    <property type="entry name" value="NAD(P)-bd_dom_sf"/>
</dbReference>
<dbReference type="Gene3D" id="3.40.50.720">
    <property type="entry name" value="NAD(P)-binding Rossmann-like Domain"/>
    <property type="match status" value="1"/>
</dbReference>
<gene>
    <name evidence="8" type="ORF">PBY51_014227</name>
</gene>
<evidence type="ECO:0000256" key="4">
    <source>
        <dbReference type="ARBA" id="ARBA00022679"/>
    </source>
</evidence>
<dbReference type="InterPro" id="IPR020841">
    <property type="entry name" value="PKS_Beta-ketoAc_synthase_dom"/>
</dbReference>
<dbReference type="InterPro" id="IPR036736">
    <property type="entry name" value="ACP-like_sf"/>
</dbReference>
<evidence type="ECO:0000256" key="5">
    <source>
        <dbReference type="ARBA" id="ARBA00048404"/>
    </source>
</evidence>
<comment type="pathway">
    <text evidence="1">Lipid metabolism; fatty acid biosynthesis.</text>
</comment>
<evidence type="ECO:0000259" key="7">
    <source>
        <dbReference type="PROSITE" id="PS52004"/>
    </source>
</evidence>
<dbReference type="GO" id="GO:0004314">
    <property type="term" value="F:[acyl-carrier-protein] S-malonyltransferase activity"/>
    <property type="evidence" value="ECO:0007669"/>
    <property type="project" value="UniProtKB-EC"/>
</dbReference>
<dbReference type="SUPFAM" id="SSF53901">
    <property type="entry name" value="Thiolase-like"/>
    <property type="match status" value="1"/>
</dbReference>
<dbReference type="Pfam" id="PF00550">
    <property type="entry name" value="PP-binding"/>
    <property type="match status" value="1"/>
</dbReference>
<keyword evidence="3" id="KW-0597">Phosphoprotein</keyword>
<evidence type="ECO:0000313" key="8">
    <source>
        <dbReference type="EMBL" id="KAK5849930.1"/>
    </source>
</evidence>
<dbReference type="InterPro" id="IPR009081">
    <property type="entry name" value="PP-bd_ACP"/>
</dbReference>
<dbReference type="Gene3D" id="1.10.1200.10">
    <property type="entry name" value="ACP-like"/>
    <property type="match status" value="1"/>
</dbReference>
<feature type="domain" description="Carrier" evidence="6">
    <location>
        <begin position="1102"/>
        <end position="1176"/>
    </location>
</feature>
<evidence type="ECO:0000313" key="9">
    <source>
        <dbReference type="Proteomes" id="UP001346869"/>
    </source>
</evidence>
<evidence type="ECO:0000256" key="2">
    <source>
        <dbReference type="ARBA" id="ARBA00022450"/>
    </source>
</evidence>
<comment type="caution">
    <text evidence="8">The sequence shown here is derived from an EMBL/GenBank/DDBJ whole genome shotgun (WGS) entry which is preliminary data.</text>
</comment>
<evidence type="ECO:0008006" key="10">
    <source>
        <dbReference type="Google" id="ProtNLM"/>
    </source>
</evidence>
<reference evidence="8 9" key="2">
    <citation type="journal article" date="2023" name="Mol. Biol. Evol.">
        <title>Genomics of Secondarily Temperate Adaptation in the Only Non-Antarctic Icefish.</title>
        <authorList>
            <person name="Rivera-Colon A.G."/>
            <person name="Rayamajhi N."/>
            <person name="Minhas B.F."/>
            <person name="Madrigal G."/>
            <person name="Bilyk K.T."/>
            <person name="Yoon V."/>
            <person name="Hune M."/>
            <person name="Gregory S."/>
            <person name="Cheng C.H.C."/>
            <person name="Catchen J.M."/>
        </authorList>
    </citation>
    <scope>NUCLEOTIDE SEQUENCE [LARGE SCALE GENOMIC DNA]</scope>
    <source>
        <strain evidence="8">JMC-PN-2008</strain>
    </source>
</reference>
<dbReference type="SUPFAM" id="SSF52151">
    <property type="entry name" value="FabD/lysophospholipase-like"/>
    <property type="match status" value="1"/>
</dbReference>
<dbReference type="SMART" id="SM00825">
    <property type="entry name" value="PKS_KS"/>
    <property type="match status" value="1"/>
</dbReference>
<dbReference type="Pfam" id="PF08659">
    <property type="entry name" value="KR"/>
    <property type="match status" value="1"/>
</dbReference>
<dbReference type="InterPro" id="IPR016036">
    <property type="entry name" value="Malonyl_transacylase_ACP-bd"/>
</dbReference>
<sequence length="1176" mass="129018">MEDADDDIAVIGIGCNFPGGEGLDNFWRVLLEGKNCVVDIPPERFDTTLWYDADESKPGKTQTTKAALIEGFNEFDHRFFGITEAEADFMDPQQKLLLQCAYRALEDAGIAMESISGSRTGVYIGLMNRDYEILQSNSPTTINHYNGTGTAMSVAANRISFIFNLHGPSFAIDSACSSSLVGLHVACQAIKQGDCEMALCGGVSCILEPRVFIALGKAKMISPDGTSKPFSSRADGYGRGEGCGVVLLKPLKKAIKDCNRVWGIISKTAVNQDGHSVTPITKPSMTQQEELLRRIYSKSDLANVQYIEAHGTGTPVGDPIEAGSISNVIAKAQPPGSETLRIGSVKGNIGHTESAAGVAGLIKVGIAALLKHWGIKPDAVLGHSVGEVAAAHCSGLLTLEDAVKVLYHRSTLQNKVTGGKMLVVSNVAVEKVLKILPEFAGKICVAALNSPQSCTLSGDADAIAILQEKLKIVFAEEHLFLHELDVPAAYHSHMMDPILDDIEKSINPLYAKNKECQLFSTVTGNCYSDGDFTTGNYWAKNIREPVLLEQALHAVTKDKHSKTNVVFVEIGPRRALQRNIRETLGNNTLVLPSVQPEKDCNTILSTVAKLFELGNSVDWHQLYRGCETSPTEFPVYHFDNTKKELNFEAVIKGAFYVELAYASVMASLRPKKPISLLQLSVRFENLFALSSNCHQLKVTLEPVTATAKIIIPGAVCYSTNKHPMLKETPCVSYFILAWEILQRMLSKVEQQYRRLIIISSNSASALMKVLALSANRETFQLSRTNKRHTDADDESYFTTKMVQQVVLNQTVSDRPVSDIPFLPRSGKLFKQSSVYIVTGGLSGLGLETVKFIAHNVGGCIATLSRSALTDEMKFEIELLQKRYGVTIMNLQCDVSVSMQVLHAISMIKQKFPSCPIKGVFHSAAVLHDALIENLDESLFRKVLQPKVCGALNLHYATLHNKLDFFVCYSSISSFIGNASQCNYAAANSFLDSFCHYRRNLGLAGQSINWGPLNLGLLLNKDNFQQFLESKGMMVMDVCDVQQALETCLVMNRPQQVICKFNFKNLHIHVLSQNASLRERLSGLVEMELKDYLNNEPRVQHLSSPHESVRRIVSDIINVSVDELDDDSTLCGLGIDSMLAMTLQNKMFQETGVNVPLVKILDPNSTVATLACIVTNG</sequence>
<dbReference type="Proteomes" id="UP001346869">
    <property type="component" value="Unassembled WGS sequence"/>
</dbReference>
<dbReference type="SUPFAM" id="SSF55048">
    <property type="entry name" value="Probable ACP-binding domain of malonyl-CoA ACP transacylase"/>
    <property type="match status" value="1"/>
</dbReference>
<dbReference type="InterPro" id="IPR014043">
    <property type="entry name" value="Acyl_transferase_dom"/>
</dbReference>
<evidence type="ECO:0000259" key="6">
    <source>
        <dbReference type="PROSITE" id="PS50075"/>
    </source>
</evidence>
<dbReference type="PROSITE" id="PS50075">
    <property type="entry name" value="CARRIER"/>
    <property type="match status" value="1"/>
</dbReference>
<dbReference type="PANTHER" id="PTHR45681">
    <property type="entry name" value="POLYKETIDE SYNTHASE 44-RELATED"/>
    <property type="match status" value="1"/>
</dbReference>
<feature type="domain" description="Ketosynthase family 3 (KS3)" evidence="7">
    <location>
        <begin position="5"/>
        <end position="401"/>
    </location>
</feature>
<dbReference type="SMART" id="SM00822">
    <property type="entry name" value="PKS_KR"/>
    <property type="match status" value="1"/>
</dbReference>
<dbReference type="GO" id="GO:0006633">
    <property type="term" value="P:fatty acid biosynthetic process"/>
    <property type="evidence" value="ECO:0007669"/>
    <property type="project" value="InterPro"/>
</dbReference>
<dbReference type="CDD" id="cd00833">
    <property type="entry name" value="PKS"/>
    <property type="match status" value="1"/>
</dbReference>
<dbReference type="InterPro" id="IPR057326">
    <property type="entry name" value="KR_dom"/>
</dbReference>
<dbReference type="Gene3D" id="3.40.366.10">
    <property type="entry name" value="Malonyl-Coenzyme A Acyl Carrier Protein, domain 2"/>
    <property type="match status" value="1"/>
</dbReference>
<proteinExistence type="predicted"/>
<dbReference type="InterPro" id="IPR001227">
    <property type="entry name" value="Ac_transferase_dom_sf"/>
</dbReference>
<dbReference type="InterPro" id="IPR050444">
    <property type="entry name" value="Polyketide_Synthase"/>
</dbReference>
<dbReference type="Pfam" id="PF00698">
    <property type="entry name" value="Acyl_transf_1"/>
    <property type="match status" value="1"/>
</dbReference>
<dbReference type="GO" id="GO:0004315">
    <property type="term" value="F:3-oxoacyl-[acyl-carrier-protein] synthase activity"/>
    <property type="evidence" value="ECO:0007669"/>
    <property type="project" value="InterPro"/>
</dbReference>
<reference evidence="8 9" key="1">
    <citation type="journal article" date="2023" name="Genes (Basel)">
        <title>Chromosome-Level Genome Assembly and Circadian Gene Repertoire of the Patagonia Blennie Eleginops maclovinus-The Closest Ancestral Proxy of Antarctic Cryonotothenioids.</title>
        <authorList>
            <person name="Cheng C.C."/>
            <person name="Rivera-Colon A.G."/>
            <person name="Minhas B.F."/>
            <person name="Wilson L."/>
            <person name="Rayamajhi N."/>
            <person name="Vargas-Chacoff L."/>
            <person name="Catchen J.M."/>
        </authorList>
    </citation>
    <scope>NUCLEOTIDE SEQUENCE [LARGE SCALE GENOMIC DNA]</scope>
    <source>
        <strain evidence="8">JMC-PN-2008</strain>
    </source>
</reference>
<dbReference type="Gene3D" id="3.30.70.250">
    <property type="entry name" value="Malonyl-CoA ACP transacylase, ACP-binding"/>
    <property type="match status" value="1"/>
</dbReference>
<dbReference type="PANTHER" id="PTHR45681:SF8">
    <property type="entry name" value="CARRIER DOMAIN-CONTAINING PROTEIN"/>
    <property type="match status" value="1"/>
</dbReference>